<dbReference type="Gene3D" id="6.10.250.690">
    <property type="match status" value="1"/>
</dbReference>
<keyword evidence="9" id="KW-0804">Transcription</keyword>
<dbReference type="Gene3D" id="3.40.50.2300">
    <property type="match status" value="1"/>
</dbReference>
<dbReference type="InterPro" id="IPR001867">
    <property type="entry name" value="OmpR/PhoB-type_DNA-bd"/>
</dbReference>
<keyword evidence="7 13" id="KW-0238">DNA-binding</keyword>
<evidence type="ECO:0000256" key="1">
    <source>
        <dbReference type="ARBA" id="ARBA00004496"/>
    </source>
</evidence>
<evidence type="ECO:0000256" key="7">
    <source>
        <dbReference type="ARBA" id="ARBA00023125"/>
    </source>
</evidence>
<dbReference type="Proteomes" id="UP001580346">
    <property type="component" value="Unassembled WGS sequence"/>
</dbReference>
<dbReference type="SMART" id="SM00448">
    <property type="entry name" value="REC"/>
    <property type="match status" value="1"/>
</dbReference>
<gene>
    <name evidence="16" type="ORF">ACE41H_22570</name>
</gene>
<keyword evidence="5" id="KW-0805">Transcription regulation</keyword>
<evidence type="ECO:0000256" key="3">
    <source>
        <dbReference type="ARBA" id="ARBA00022553"/>
    </source>
</evidence>
<dbReference type="PANTHER" id="PTHR48111:SF49">
    <property type="entry name" value="HEME RESPONSE REGULATOR HSSR"/>
    <property type="match status" value="1"/>
</dbReference>
<organism evidence="16 17">
    <name type="scientific">Paenibacillus enshidis</name>
    <dbReference type="NCBI Taxonomy" id="1458439"/>
    <lineage>
        <taxon>Bacteria</taxon>
        <taxon>Bacillati</taxon>
        <taxon>Bacillota</taxon>
        <taxon>Bacilli</taxon>
        <taxon>Bacillales</taxon>
        <taxon>Paenibacillaceae</taxon>
        <taxon>Paenibacillus</taxon>
    </lineage>
</organism>
<feature type="modified residue" description="4-aspartylphosphate" evidence="12">
    <location>
        <position position="52"/>
    </location>
</feature>
<keyword evidence="2" id="KW-0963">Cytoplasm</keyword>
<evidence type="ECO:0000256" key="6">
    <source>
        <dbReference type="ARBA" id="ARBA00023026"/>
    </source>
</evidence>
<proteinExistence type="predicted"/>
<dbReference type="CDD" id="cd00383">
    <property type="entry name" value="trans_reg_C"/>
    <property type="match status" value="1"/>
</dbReference>
<keyword evidence="6" id="KW-0843">Virulence</keyword>
<reference evidence="16 17" key="1">
    <citation type="submission" date="2024-09" db="EMBL/GenBank/DDBJ databases">
        <title>Paenibacillus zeirhizospherea sp. nov., isolated from surface of the maize (Zea mays) roots in a horticulture field, Hungary.</title>
        <authorList>
            <person name="Marton D."/>
            <person name="Farkas M."/>
            <person name="Bedics A."/>
            <person name="Toth E."/>
            <person name="Tancsics A."/>
            <person name="Boka K."/>
            <person name="Maroti G."/>
            <person name="Kriszt B."/>
            <person name="Cserhati M."/>
        </authorList>
    </citation>
    <scope>NUCLEOTIDE SEQUENCE [LARGE SCALE GENOMIC DNA]</scope>
    <source>
        <strain evidence="16 17">KCTC 33519</strain>
    </source>
</reference>
<dbReference type="InterPro" id="IPR011006">
    <property type="entry name" value="CheY-like_superfamily"/>
</dbReference>
<dbReference type="Pfam" id="PF00072">
    <property type="entry name" value="Response_reg"/>
    <property type="match status" value="1"/>
</dbReference>
<dbReference type="InterPro" id="IPR039420">
    <property type="entry name" value="WalR-like"/>
</dbReference>
<comment type="caution">
    <text evidence="16">The sequence shown here is derived from an EMBL/GenBank/DDBJ whole genome shotgun (WGS) entry which is preliminary data.</text>
</comment>
<feature type="domain" description="Response regulatory" evidence="14">
    <location>
        <begin position="3"/>
        <end position="116"/>
    </location>
</feature>
<dbReference type="PANTHER" id="PTHR48111">
    <property type="entry name" value="REGULATOR OF RPOS"/>
    <property type="match status" value="1"/>
</dbReference>
<evidence type="ECO:0000313" key="16">
    <source>
        <dbReference type="EMBL" id="MFB5269547.1"/>
    </source>
</evidence>
<comment type="subcellular location">
    <subcellularLocation>
        <location evidence="1">Cytoplasm</location>
    </subcellularLocation>
</comment>
<evidence type="ECO:0000259" key="15">
    <source>
        <dbReference type="PROSITE" id="PS51755"/>
    </source>
</evidence>
<evidence type="ECO:0000256" key="13">
    <source>
        <dbReference type="PROSITE-ProRule" id="PRU01091"/>
    </source>
</evidence>
<dbReference type="Pfam" id="PF00486">
    <property type="entry name" value="Trans_reg_C"/>
    <property type="match status" value="1"/>
</dbReference>
<keyword evidence="3 12" id="KW-0597">Phosphoprotein</keyword>
<evidence type="ECO:0000256" key="11">
    <source>
        <dbReference type="ARBA" id="ARBA00039976"/>
    </source>
</evidence>
<keyword evidence="17" id="KW-1185">Reference proteome</keyword>
<dbReference type="SMART" id="SM00862">
    <property type="entry name" value="Trans_reg_C"/>
    <property type="match status" value="1"/>
</dbReference>
<evidence type="ECO:0000313" key="17">
    <source>
        <dbReference type="Proteomes" id="UP001580346"/>
    </source>
</evidence>
<keyword evidence="8" id="KW-0010">Activator</keyword>
<dbReference type="InterPro" id="IPR036388">
    <property type="entry name" value="WH-like_DNA-bd_sf"/>
</dbReference>
<evidence type="ECO:0000256" key="8">
    <source>
        <dbReference type="ARBA" id="ARBA00023159"/>
    </source>
</evidence>
<protein>
    <recommendedName>
        <fullName evidence="11">Heme response regulator HssR</fullName>
    </recommendedName>
</protein>
<feature type="domain" description="OmpR/PhoB-type" evidence="15">
    <location>
        <begin position="124"/>
        <end position="222"/>
    </location>
</feature>
<keyword evidence="4" id="KW-0902">Two-component regulatory system</keyword>
<dbReference type="PROSITE" id="PS50110">
    <property type="entry name" value="RESPONSE_REGULATORY"/>
    <property type="match status" value="1"/>
</dbReference>
<evidence type="ECO:0000256" key="4">
    <source>
        <dbReference type="ARBA" id="ARBA00023012"/>
    </source>
</evidence>
<dbReference type="PROSITE" id="PS51755">
    <property type="entry name" value="OMPR_PHOB"/>
    <property type="match status" value="1"/>
</dbReference>
<sequence length="224" mass="25938">MNKILVVDDDPHFRRLVKAVLDKEDCDLYEASDGIEALALLETLKVDLVILDVMMPNMDGWQLCRELRTHYDLPVLMLTAKGEISQKVKGFQSGTDDYLVKPVEPLELVMRVKALLRRYQIVSSQTVQIGELFINRRNYEITVGQTIVFLPLKEFELLFKLASHPNKTFSREQLITDIWGYAFEGNERTLDVHINRLRQRFPDTDHSFAIRTVRGLGYCLEVHS</sequence>
<evidence type="ECO:0000256" key="10">
    <source>
        <dbReference type="ARBA" id="ARBA00037471"/>
    </source>
</evidence>
<accession>A0ABV5AZZ7</accession>
<dbReference type="RefSeq" id="WP_375357819.1">
    <property type="nucleotide sequence ID" value="NZ_JBHHMI010000034.1"/>
</dbReference>
<dbReference type="SUPFAM" id="SSF52172">
    <property type="entry name" value="CheY-like"/>
    <property type="match status" value="1"/>
</dbReference>
<dbReference type="EMBL" id="JBHHMI010000034">
    <property type="protein sequence ID" value="MFB5269547.1"/>
    <property type="molecule type" value="Genomic_DNA"/>
</dbReference>
<evidence type="ECO:0000256" key="12">
    <source>
        <dbReference type="PROSITE-ProRule" id="PRU00169"/>
    </source>
</evidence>
<dbReference type="InterPro" id="IPR001789">
    <property type="entry name" value="Sig_transdc_resp-reg_receiver"/>
</dbReference>
<evidence type="ECO:0000256" key="5">
    <source>
        <dbReference type="ARBA" id="ARBA00023015"/>
    </source>
</evidence>
<name>A0ABV5AZZ7_9BACL</name>
<dbReference type="CDD" id="cd17574">
    <property type="entry name" value="REC_OmpR"/>
    <property type="match status" value="1"/>
</dbReference>
<feature type="DNA-binding region" description="OmpR/PhoB-type" evidence="13">
    <location>
        <begin position="124"/>
        <end position="222"/>
    </location>
</feature>
<evidence type="ECO:0000256" key="2">
    <source>
        <dbReference type="ARBA" id="ARBA00022490"/>
    </source>
</evidence>
<dbReference type="Gene3D" id="1.10.10.10">
    <property type="entry name" value="Winged helix-like DNA-binding domain superfamily/Winged helix DNA-binding domain"/>
    <property type="match status" value="1"/>
</dbReference>
<comment type="function">
    <text evidence="10">Member of the two-component regulatory system HssS/HssR involved in intracellular heme homeostasis and tempering of staphylococcal virulence. Phosphorylated HssR binds to a direct repeat sequence within hrtAB promoter and activates the expression of hrtAB, an efflux pump, in response to extracellular heme, hemin, hemoglobin or blood.</text>
</comment>
<evidence type="ECO:0000256" key="9">
    <source>
        <dbReference type="ARBA" id="ARBA00023163"/>
    </source>
</evidence>
<evidence type="ECO:0000259" key="14">
    <source>
        <dbReference type="PROSITE" id="PS50110"/>
    </source>
</evidence>